<dbReference type="Pfam" id="PF07396">
    <property type="entry name" value="Porin_O_P"/>
    <property type="match status" value="1"/>
</dbReference>
<organism evidence="2 3">
    <name type="scientific">Fulvitalea axinellae</name>
    <dbReference type="NCBI Taxonomy" id="1182444"/>
    <lineage>
        <taxon>Bacteria</taxon>
        <taxon>Pseudomonadati</taxon>
        <taxon>Bacteroidota</taxon>
        <taxon>Cytophagia</taxon>
        <taxon>Cytophagales</taxon>
        <taxon>Persicobacteraceae</taxon>
        <taxon>Fulvitalea</taxon>
    </lineage>
</organism>
<protein>
    <submittedName>
        <fullName evidence="2">Uncharacterized protein</fullName>
    </submittedName>
</protein>
<dbReference type="Proteomes" id="UP001348817">
    <property type="component" value="Chromosome"/>
</dbReference>
<dbReference type="Gene3D" id="2.40.160.10">
    <property type="entry name" value="Porin"/>
    <property type="match status" value="1"/>
</dbReference>
<dbReference type="InterPro" id="IPR010870">
    <property type="entry name" value="Porin_O/P"/>
</dbReference>
<feature type="chain" id="PRO_5043930632" evidence="1">
    <location>
        <begin position="23"/>
        <end position="491"/>
    </location>
</feature>
<dbReference type="KEGG" id="fax:FUAX_28260"/>
<gene>
    <name evidence="2" type="ORF">FUAX_28260</name>
</gene>
<sequence>MKVKTLLATLITLLSVTPHLSAQESPESVTVYVWQDHWHDRHHDRQQRRHGYLHFGEENQVTFKPKGLVEAQYNFMDLSDSRSQLVGINPDLPFGSQDFLFDNPGTSYVSRFLARRVRFGFDLHLPDHWYASVSLALDMFNGSYRYGNLRDYVDEAFIGKKVNWGLLNGNLKLGYTKVFFGMEEYTHISKLKMIERSLANNYVNGFTQWDDDTGRPSGYVCTPLGIGNRHVGLQWQGKANFVFSGFRYYLALTSESFNPVRAGSSENYHRINFYAGLGYRAKWENSALNAGVNFNLSPNGIAYFPVEERRYSQLLAYNPYVRFQSDKLYVLAEAYWTDSEHGKFIKGGFGDADAPNRAANSPTAYGFGGQATVAYDFEWIEPVARFSYLDTGGAGFSSGYVRDVIPDAPNDFETTNFDKGWTVGGGFNFTLVPDYLRLMVQYEFLNVTDDLNYRILMDSQNTQVPADVVDKLFDDSKIEFHTVRVKMQLRF</sequence>
<dbReference type="InterPro" id="IPR023614">
    <property type="entry name" value="Porin_dom_sf"/>
</dbReference>
<evidence type="ECO:0000256" key="1">
    <source>
        <dbReference type="SAM" id="SignalP"/>
    </source>
</evidence>
<feature type="signal peptide" evidence="1">
    <location>
        <begin position="1"/>
        <end position="22"/>
    </location>
</feature>
<reference evidence="2 3" key="1">
    <citation type="submission" date="2021-12" db="EMBL/GenBank/DDBJ databases">
        <title>Genome sequencing of bacteria with rrn-lacking chromosome and rrn-plasmid.</title>
        <authorList>
            <person name="Anda M."/>
            <person name="Iwasaki W."/>
        </authorList>
    </citation>
    <scope>NUCLEOTIDE SEQUENCE [LARGE SCALE GENOMIC DNA]</scope>
    <source>
        <strain evidence="2 3">DSM 100852</strain>
    </source>
</reference>
<dbReference type="RefSeq" id="WP_338391953.1">
    <property type="nucleotide sequence ID" value="NZ_AP025314.1"/>
</dbReference>
<evidence type="ECO:0000313" key="3">
    <source>
        <dbReference type="Proteomes" id="UP001348817"/>
    </source>
</evidence>
<proteinExistence type="predicted"/>
<evidence type="ECO:0000313" key="2">
    <source>
        <dbReference type="EMBL" id="BDD10394.1"/>
    </source>
</evidence>
<dbReference type="EMBL" id="AP025314">
    <property type="protein sequence ID" value="BDD10394.1"/>
    <property type="molecule type" value="Genomic_DNA"/>
</dbReference>
<keyword evidence="3" id="KW-1185">Reference proteome</keyword>
<name>A0AAU9CE15_9BACT</name>
<accession>A0AAU9CE15</accession>
<keyword evidence="1" id="KW-0732">Signal</keyword>
<dbReference type="AlphaFoldDB" id="A0AAU9CE15"/>